<evidence type="ECO:0000313" key="2">
    <source>
        <dbReference type="Proteomes" id="UP000008909"/>
    </source>
</evidence>
<protein>
    <submittedName>
        <fullName evidence="1">Uncharacterized protein</fullName>
    </submittedName>
</protein>
<gene>
    <name evidence="1" type="ORF">CLF_104443</name>
</gene>
<organism evidence="1 2">
    <name type="scientific">Clonorchis sinensis</name>
    <name type="common">Chinese liver fluke</name>
    <dbReference type="NCBI Taxonomy" id="79923"/>
    <lineage>
        <taxon>Eukaryota</taxon>
        <taxon>Metazoa</taxon>
        <taxon>Spiralia</taxon>
        <taxon>Lophotrochozoa</taxon>
        <taxon>Platyhelminthes</taxon>
        <taxon>Trematoda</taxon>
        <taxon>Digenea</taxon>
        <taxon>Opisthorchiida</taxon>
        <taxon>Opisthorchiata</taxon>
        <taxon>Opisthorchiidae</taxon>
        <taxon>Clonorchis</taxon>
    </lineage>
</organism>
<sequence length="412" mass="46155">MVCTSLSRVRGEFFLTVQTTLLQSIWGDEGIRTERSASRMFLTSKKNVGRHAENTGISFVATIIPCVPAKAEITSRTGEAMVMLTETDIYDGNVRSTLLSVLQFTMQRSDQSRFMVQDCGRFVRNPLFLAIGVSKVFCGYGENLRSVKLRILPQQLRGGDCQDIQSRKGASAGWRNTVLILPCQVAAAFTSLEVRIWRRVHRGSETIVKLTDDIHRCGRYLAYEQQYHGFPLAWKQQKDLHFRHENCLPCVWGRYSHAQALRTWNSKFLKTFYARLICLLIDLGTRHIIHAPKIDNKLWNKYNDPGSEGYRGGKASIRAMSNIGTQIVGGFKFTLLGCVLGQQPDLANGGVVESVQPSDSDVLFQMQAGRLYDECFASGGLFGRQEAADRVTRINVDLPKRPTASGDAVFLS</sequence>
<proteinExistence type="predicted"/>
<name>G7YBP3_CLOSI</name>
<dbReference type="EMBL" id="DF143040">
    <property type="protein sequence ID" value="GAA50377.1"/>
    <property type="molecule type" value="Genomic_DNA"/>
</dbReference>
<reference evidence="1" key="1">
    <citation type="journal article" date="2011" name="Genome Biol.">
        <title>The draft genome of the carcinogenic human liver fluke Clonorchis sinensis.</title>
        <authorList>
            <person name="Wang X."/>
            <person name="Chen W."/>
            <person name="Huang Y."/>
            <person name="Sun J."/>
            <person name="Men J."/>
            <person name="Liu H."/>
            <person name="Luo F."/>
            <person name="Guo L."/>
            <person name="Lv X."/>
            <person name="Deng C."/>
            <person name="Zhou C."/>
            <person name="Fan Y."/>
            <person name="Li X."/>
            <person name="Huang L."/>
            <person name="Hu Y."/>
            <person name="Liang C."/>
            <person name="Hu X."/>
            <person name="Xu J."/>
            <person name="Yu X."/>
        </authorList>
    </citation>
    <scope>NUCLEOTIDE SEQUENCE [LARGE SCALE GENOMIC DNA]</scope>
    <source>
        <strain evidence="1">Henan</strain>
    </source>
</reference>
<keyword evidence="2" id="KW-1185">Reference proteome</keyword>
<evidence type="ECO:0000313" key="1">
    <source>
        <dbReference type="EMBL" id="GAA50377.1"/>
    </source>
</evidence>
<accession>G7YBP3</accession>
<dbReference type="Proteomes" id="UP000008909">
    <property type="component" value="Unassembled WGS sequence"/>
</dbReference>
<reference key="2">
    <citation type="submission" date="2011-10" db="EMBL/GenBank/DDBJ databases">
        <title>The genome and transcriptome sequence of Clonorchis sinensis provide insights into the carcinogenic liver fluke.</title>
        <authorList>
            <person name="Wang X."/>
            <person name="Huang Y."/>
            <person name="Chen W."/>
            <person name="Liu H."/>
            <person name="Guo L."/>
            <person name="Chen Y."/>
            <person name="Luo F."/>
            <person name="Zhou W."/>
            <person name="Sun J."/>
            <person name="Mao Q."/>
            <person name="Liang P."/>
            <person name="Zhou C."/>
            <person name="Tian Y."/>
            <person name="Men J."/>
            <person name="Lv X."/>
            <person name="Huang L."/>
            <person name="Zhou J."/>
            <person name="Hu Y."/>
            <person name="Li R."/>
            <person name="Zhang F."/>
            <person name="Lei H."/>
            <person name="Li X."/>
            <person name="Hu X."/>
            <person name="Liang C."/>
            <person name="Xu J."/>
            <person name="Wu Z."/>
            <person name="Yu X."/>
        </authorList>
    </citation>
    <scope>NUCLEOTIDE SEQUENCE</scope>
    <source>
        <strain>Henan</strain>
    </source>
</reference>
<dbReference type="AlphaFoldDB" id="G7YBP3"/>